<dbReference type="RefSeq" id="WP_387726010.1">
    <property type="nucleotide sequence ID" value="NZ_JBIAPI010000016.1"/>
</dbReference>
<gene>
    <name evidence="1" type="ORF">ACFYV7_39170</name>
</gene>
<proteinExistence type="predicted"/>
<accession>A0ABW6R6J1</accession>
<reference evidence="1 2" key="1">
    <citation type="submission" date="2024-10" db="EMBL/GenBank/DDBJ databases">
        <title>The Natural Products Discovery Center: Release of the First 8490 Sequenced Strains for Exploring Actinobacteria Biosynthetic Diversity.</title>
        <authorList>
            <person name="Kalkreuter E."/>
            <person name="Kautsar S.A."/>
            <person name="Yang D."/>
            <person name="Bader C.D."/>
            <person name="Teijaro C.N."/>
            <person name="Fluegel L."/>
            <person name="Davis C.M."/>
            <person name="Simpson J.R."/>
            <person name="Lauterbach L."/>
            <person name="Steele A.D."/>
            <person name="Gui C."/>
            <person name="Meng S."/>
            <person name="Li G."/>
            <person name="Viehrig K."/>
            <person name="Ye F."/>
            <person name="Su P."/>
            <person name="Kiefer A.F."/>
            <person name="Nichols A."/>
            <person name="Cepeda A.J."/>
            <person name="Yan W."/>
            <person name="Fan B."/>
            <person name="Jiang Y."/>
            <person name="Adhikari A."/>
            <person name="Zheng C.-J."/>
            <person name="Schuster L."/>
            <person name="Cowan T.M."/>
            <person name="Smanski M.J."/>
            <person name="Chevrette M.G."/>
            <person name="De Carvalho L.P.S."/>
            <person name="Shen B."/>
        </authorList>
    </citation>
    <scope>NUCLEOTIDE SEQUENCE [LARGE SCALE GENOMIC DNA]</scope>
    <source>
        <strain evidence="1 2">NPDC003040</strain>
    </source>
</reference>
<dbReference type="EMBL" id="JBIAPI010000016">
    <property type="protein sequence ID" value="MFF3228868.1"/>
    <property type="molecule type" value="Genomic_DNA"/>
</dbReference>
<organism evidence="1 2">
    <name type="scientific">Nocardia suismassiliense</name>
    <dbReference type="NCBI Taxonomy" id="2077092"/>
    <lineage>
        <taxon>Bacteria</taxon>
        <taxon>Bacillati</taxon>
        <taxon>Actinomycetota</taxon>
        <taxon>Actinomycetes</taxon>
        <taxon>Mycobacteriales</taxon>
        <taxon>Nocardiaceae</taxon>
        <taxon>Nocardia</taxon>
    </lineage>
</organism>
<name>A0ABW6R6J1_9NOCA</name>
<evidence type="ECO:0000313" key="2">
    <source>
        <dbReference type="Proteomes" id="UP001601948"/>
    </source>
</evidence>
<evidence type="ECO:0000313" key="1">
    <source>
        <dbReference type="EMBL" id="MFF3228868.1"/>
    </source>
</evidence>
<sequence>MILHEGDCDSCDRPHHVWNYSYKPDPRFHGEGPLYLGMELEVIVPHGYYRCVRLAYDELATLGYLKHDSSIQPSGFEIVTHPMSYRYAIEKFPWRLLDHLDELGCATDTSVGLHVHASRDGFDSPAHVYRWMKLLYRNESAVSTIARRQSHFAPFDRLARARVKDTAKGHQHALGLDRYQAINPYPRKTLELRVFASSLRVQQVQAALAFTAASIDYTRALDVAAVRAGAWEWSRFAAWVRTRPDYQPLWAEMEELACAC</sequence>
<keyword evidence="2" id="KW-1185">Reference proteome</keyword>
<evidence type="ECO:0008006" key="3">
    <source>
        <dbReference type="Google" id="ProtNLM"/>
    </source>
</evidence>
<protein>
    <recommendedName>
        <fullName evidence="3">Amidoligase enzyme</fullName>
    </recommendedName>
</protein>
<dbReference type="Proteomes" id="UP001601948">
    <property type="component" value="Unassembled WGS sequence"/>
</dbReference>
<comment type="caution">
    <text evidence="1">The sequence shown here is derived from an EMBL/GenBank/DDBJ whole genome shotgun (WGS) entry which is preliminary data.</text>
</comment>